<evidence type="ECO:0000256" key="1">
    <source>
        <dbReference type="ARBA" id="ARBA00008520"/>
    </source>
</evidence>
<organism evidence="6 7">
    <name type="scientific">Blautia producta</name>
    <dbReference type="NCBI Taxonomy" id="33035"/>
    <lineage>
        <taxon>Bacteria</taxon>
        <taxon>Bacillati</taxon>
        <taxon>Bacillota</taxon>
        <taxon>Clostridia</taxon>
        <taxon>Lachnospirales</taxon>
        <taxon>Lachnospiraceae</taxon>
        <taxon>Blautia</taxon>
    </lineage>
</organism>
<dbReference type="EMBL" id="CP035945">
    <property type="protein sequence ID" value="QBE96811.1"/>
    <property type="molecule type" value="Genomic_DNA"/>
</dbReference>
<dbReference type="KEGG" id="bpro:PMF13cell1_02358"/>
<feature type="chain" id="PRO_5020331455" evidence="5">
    <location>
        <begin position="23"/>
        <end position="449"/>
    </location>
</feature>
<dbReference type="PANTHER" id="PTHR30061:SF50">
    <property type="entry name" value="MALTOSE_MALTODEXTRIN-BINDING PERIPLASMIC PROTEIN"/>
    <property type="match status" value="1"/>
</dbReference>
<gene>
    <name evidence="6" type="primary">lacE_4</name>
    <name evidence="6" type="ORF">PMF13cell1_02358</name>
</gene>
<dbReference type="RefSeq" id="WP_130180834.1">
    <property type="nucleotide sequence ID" value="NZ_CP035945.1"/>
</dbReference>
<feature type="compositionally biased region" description="Basic and acidic residues" evidence="4">
    <location>
        <begin position="23"/>
        <end position="35"/>
    </location>
</feature>
<proteinExistence type="inferred from homology"/>
<dbReference type="Proteomes" id="UP000289794">
    <property type="component" value="Chromosome"/>
</dbReference>
<evidence type="ECO:0000256" key="3">
    <source>
        <dbReference type="ARBA" id="ARBA00022729"/>
    </source>
</evidence>
<dbReference type="InterPro" id="IPR006059">
    <property type="entry name" value="SBP"/>
</dbReference>
<dbReference type="PANTHER" id="PTHR30061">
    <property type="entry name" value="MALTOSE-BINDING PERIPLASMIC PROTEIN"/>
    <property type="match status" value="1"/>
</dbReference>
<reference evidence="6 7" key="1">
    <citation type="submission" date="2019-01" db="EMBL/GenBank/DDBJ databases">
        <title>PMF-metabolizing Aryl O-demethylase.</title>
        <authorList>
            <person name="Kim M."/>
        </authorList>
    </citation>
    <scope>NUCLEOTIDE SEQUENCE [LARGE SCALE GENOMIC DNA]</scope>
    <source>
        <strain evidence="6 7">PMF1</strain>
    </source>
</reference>
<protein>
    <submittedName>
        <fullName evidence="6">Lactose-binding protein</fullName>
    </submittedName>
</protein>
<dbReference type="SUPFAM" id="SSF53850">
    <property type="entry name" value="Periplasmic binding protein-like II"/>
    <property type="match status" value="1"/>
</dbReference>
<dbReference type="GO" id="GO:0042956">
    <property type="term" value="P:maltodextrin transmembrane transport"/>
    <property type="evidence" value="ECO:0007669"/>
    <property type="project" value="TreeGrafter"/>
</dbReference>
<dbReference type="GO" id="GO:1901982">
    <property type="term" value="F:maltose binding"/>
    <property type="evidence" value="ECO:0007669"/>
    <property type="project" value="TreeGrafter"/>
</dbReference>
<accession>A0A4P6LWB6</accession>
<dbReference type="GO" id="GO:0055052">
    <property type="term" value="C:ATP-binding cassette (ABC) transporter complex, substrate-binding subunit-containing"/>
    <property type="evidence" value="ECO:0007669"/>
    <property type="project" value="TreeGrafter"/>
</dbReference>
<evidence type="ECO:0000256" key="5">
    <source>
        <dbReference type="SAM" id="SignalP"/>
    </source>
</evidence>
<evidence type="ECO:0000313" key="6">
    <source>
        <dbReference type="EMBL" id="QBE96811.1"/>
    </source>
</evidence>
<name>A0A4P6LWB6_9FIRM</name>
<comment type="similarity">
    <text evidence="1">Belongs to the bacterial solute-binding protein 1 family.</text>
</comment>
<feature type="signal peptide" evidence="5">
    <location>
        <begin position="1"/>
        <end position="22"/>
    </location>
</feature>
<sequence>MKKKMFTLLLAGVMAFSISACGKTEDTGTDKKEASTDTENPPEASSAKGDDNTLMVWAWDQNFNIYAMKEAEKIYQKDHPEFKLDIVELTSGDVETKIATAALAGDTSILPDIFLLQDHTYQKFLESYPDIFTDLSDSGIPFDEFSESKVAESMKDGKNYAVPFDNGACIAAYRTDILSDAGLTLKDFTDITWSRFIELGEQVKEKTGVSLLSGNGGSPELVMMMMRSTGATAFHDDGSVNMEENESLRAAMNVYIELVKKGILSEVTDWDQYVGSLNSGSAACAINGCWISGSIQGAEDQSGKWGITNMPALDKVEGATNYSSNGGSSWAVSSNSKNPELAVDFLHKTFAGSEELYETILPKSGALATWLPMKDSKVYNEGQEYYGGQAVYADIVGYAEKVPVSVRGTYYYDAVDAVGVAVSNIIQTGADFDSELKQAQDTVAFNMNN</sequence>
<dbReference type="PROSITE" id="PS51257">
    <property type="entry name" value="PROKAR_LIPOPROTEIN"/>
    <property type="match status" value="1"/>
</dbReference>
<feature type="region of interest" description="Disordered" evidence="4">
    <location>
        <begin position="23"/>
        <end position="49"/>
    </location>
</feature>
<evidence type="ECO:0000256" key="2">
    <source>
        <dbReference type="ARBA" id="ARBA00022448"/>
    </source>
</evidence>
<dbReference type="AlphaFoldDB" id="A0A4P6LWB6"/>
<evidence type="ECO:0000313" key="7">
    <source>
        <dbReference type="Proteomes" id="UP000289794"/>
    </source>
</evidence>
<dbReference type="GO" id="GO:0015768">
    <property type="term" value="P:maltose transport"/>
    <property type="evidence" value="ECO:0007669"/>
    <property type="project" value="TreeGrafter"/>
</dbReference>
<evidence type="ECO:0000256" key="4">
    <source>
        <dbReference type="SAM" id="MobiDB-lite"/>
    </source>
</evidence>
<keyword evidence="3 5" id="KW-0732">Signal</keyword>
<keyword evidence="2" id="KW-0813">Transport</keyword>
<dbReference type="Pfam" id="PF13416">
    <property type="entry name" value="SBP_bac_8"/>
    <property type="match status" value="1"/>
</dbReference>
<dbReference type="Gene3D" id="3.40.190.10">
    <property type="entry name" value="Periplasmic binding protein-like II"/>
    <property type="match status" value="1"/>
</dbReference>